<evidence type="ECO:0000256" key="6">
    <source>
        <dbReference type="ARBA" id="ARBA00023242"/>
    </source>
</evidence>
<keyword evidence="1" id="KW-0479">Metal-binding</keyword>
<accession>A0ABR2UF33</accession>
<dbReference type="Gene3D" id="4.10.240.10">
    <property type="entry name" value="Zn(2)-C6 fungal-type DNA-binding domain"/>
    <property type="match status" value="1"/>
</dbReference>
<dbReference type="Pfam" id="PF04082">
    <property type="entry name" value="Fungal_trans"/>
    <property type="match status" value="1"/>
</dbReference>
<dbReference type="Proteomes" id="UP001408356">
    <property type="component" value="Unassembled WGS sequence"/>
</dbReference>
<dbReference type="SMART" id="SM00066">
    <property type="entry name" value="GAL4"/>
    <property type="match status" value="1"/>
</dbReference>
<dbReference type="EMBL" id="JARVKF010000441">
    <property type="protein sequence ID" value="KAK9413223.1"/>
    <property type="molecule type" value="Genomic_DNA"/>
</dbReference>
<keyword evidence="3" id="KW-0805">Transcription regulation</keyword>
<keyword evidence="10" id="KW-1185">Reference proteome</keyword>
<dbReference type="SMART" id="SM00906">
    <property type="entry name" value="Fungal_trans"/>
    <property type="match status" value="1"/>
</dbReference>
<feature type="domain" description="Zn(2)-C6 fungal-type" evidence="8">
    <location>
        <begin position="38"/>
        <end position="70"/>
    </location>
</feature>
<dbReference type="PROSITE" id="PS50048">
    <property type="entry name" value="ZN2_CY6_FUNGAL_2"/>
    <property type="match status" value="1"/>
</dbReference>
<comment type="caution">
    <text evidence="9">The sequence shown here is derived from an EMBL/GenBank/DDBJ whole genome shotgun (WGS) entry which is preliminary data.</text>
</comment>
<organism evidence="9 10">
    <name type="scientific">Seiridium unicorne</name>
    <dbReference type="NCBI Taxonomy" id="138068"/>
    <lineage>
        <taxon>Eukaryota</taxon>
        <taxon>Fungi</taxon>
        <taxon>Dikarya</taxon>
        <taxon>Ascomycota</taxon>
        <taxon>Pezizomycotina</taxon>
        <taxon>Sordariomycetes</taxon>
        <taxon>Xylariomycetidae</taxon>
        <taxon>Amphisphaeriales</taxon>
        <taxon>Sporocadaceae</taxon>
        <taxon>Seiridium</taxon>
    </lineage>
</organism>
<keyword evidence="6" id="KW-0539">Nucleus</keyword>
<keyword evidence="5" id="KW-0804">Transcription</keyword>
<keyword evidence="4" id="KW-0238">DNA-binding</keyword>
<dbReference type="SUPFAM" id="SSF57701">
    <property type="entry name" value="Zn2/Cys6 DNA-binding domain"/>
    <property type="match status" value="1"/>
</dbReference>
<dbReference type="InterPro" id="IPR007219">
    <property type="entry name" value="XnlR_reg_dom"/>
</dbReference>
<evidence type="ECO:0000256" key="2">
    <source>
        <dbReference type="ARBA" id="ARBA00022833"/>
    </source>
</evidence>
<feature type="region of interest" description="Disordered" evidence="7">
    <location>
        <begin position="78"/>
        <end position="123"/>
    </location>
</feature>
<sequence>MSAPMIGNLEVPVPGTAAKCHTETARPPAPRRRRPALSCLQCRTSKVRCDRRIPACSRCDLAGRGSECAYRNNAPHDAVKSKPTVKSTHIQTEIEPSYPSTSVESGHHATPESQLRIGASPTRSSPAAIIGTTFLQKGADAQPQFFGQSHAMNMYSQFDEIRKHSKAVKSQNAMLERMRTDFQPSKAAPRNHASIELPKYLGLLPPPDGIQHFIDIYLRRLEPVYNILHVPTFNEELARFGQSQFNASTAFVVQLLVIISIGSILEKQLPEASMEDMSIMSRTNVERLKVAESWIQQNMDRPDLSVIRVFCILIISKRLYRLGGSQAWIATGNLVKLSMSMGYHREPAQMASISQHDREIRRRIWVTVVELDLQACADRGMPPSVRSEDFDNLLPSNIDDHPVRNKGDELGVLQPRNVRTSSSFQCATSQSLSTRLKICAMVNGPETNMRYDEVLRLDGEIAKCVQEISSWSFGCSVEPTEEETFLDSLLYLIIQNWCIILHTPFAYKSRQDSAYVNSRRARLEAATSVLCHHQAIFRTGDNSLVFFEQGAPRAALAICHELYMSNLGYGSMPIRQVLPTVVESLLSLAEGVLHMLEAAIITTGKGLNEYYVLVMVFSLIKIQIWPASASTHKKNASDQIITMGCKLYAIKAGNQPQAMPTQMPSNTEYFHADNSDEVEAHRPSAPGSVFQKEQSGFTVPDGFDLSEQFDWGDLDLWNFQGFPSL</sequence>
<keyword evidence="2" id="KW-0862">Zinc</keyword>
<evidence type="ECO:0000259" key="8">
    <source>
        <dbReference type="PROSITE" id="PS50048"/>
    </source>
</evidence>
<dbReference type="InterPro" id="IPR036864">
    <property type="entry name" value="Zn2-C6_fun-type_DNA-bd_sf"/>
</dbReference>
<name>A0ABR2UF33_9PEZI</name>
<dbReference type="Pfam" id="PF00172">
    <property type="entry name" value="Zn_clus"/>
    <property type="match status" value="1"/>
</dbReference>
<evidence type="ECO:0000313" key="9">
    <source>
        <dbReference type="EMBL" id="KAK9413223.1"/>
    </source>
</evidence>
<dbReference type="PANTHER" id="PTHR31944">
    <property type="entry name" value="HEME-RESPONSIVE ZINC FINGER TRANSCRIPTION FACTOR HAP1"/>
    <property type="match status" value="1"/>
</dbReference>
<gene>
    <name evidence="9" type="ORF">SUNI508_11999</name>
</gene>
<evidence type="ECO:0000256" key="4">
    <source>
        <dbReference type="ARBA" id="ARBA00023125"/>
    </source>
</evidence>
<evidence type="ECO:0000313" key="10">
    <source>
        <dbReference type="Proteomes" id="UP001408356"/>
    </source>
</evidence>
<dbReference type="CDD" id="cd12148">
    <property type="entry name" value="fungal_TF_MHR"/>
    <property type="match status" value="1"/>
</dbReference>
<reference evidence="9 10" key="1">
    <citation type="journal article" date="2024" name="J. Plant Pathol.">
        <title>Sequence and assembly of the genome of Seiridium unicorne, isolate CBS 538.82, causal agent of cypress canker disease.</title>
        <authorList>
            <person name="Scali E."/>
            <person name="Rocca G.D."/>
            <person name="Danti R."/>
            <person name="Garbelotto M."/>
            <person name="Barberini S."/>
            <person name="Baroncelli R."/>
            <person name="Emiliani G."/>
        </authorList>
    </citation>
    <scope>NUCLEOTIDE SEQUENCE [LARGE SCALE GENOMIC DNA]</scope>
    <source>
        <strain evidence="9 10">BM-138-508</strain>
    </source>
</reference>
<dbReference type="PROSITE" id="PS00463">
    <property type="entry name" value="ZN2_CY6_FUNGAL_1"/>
    <property type="match status" value="1"/>
</dbReference>
<evidence type="ECO:0000256" key="5">
    <source>
        <dbReference type="ARBA" id="ARBA00023163"/>
    </source>
</evidence>
<evidence type="ECO:0000256" key="1">
    <source>
        <dbReference type="ARBA" id="ARBA00022723"/>
    </source>
</evidence>
<evidence type="ECO:0000256" key="3">
    <source>
        <dbReference type="ARBA" id="ARBA00023015"/>
    </source>
</evidence>
<dbReference type="InterPro" id="IPR001138">
    <property type="entry name" value="Zn2Cys6_DnaBD"/>
</dbReference>
<protein>
    <submittedName>
        <fullName evidence="9">Zn(2)-C6 fungal-type domain-containing protein</fullName>
    </submittedName>
</protein>
<dbReference type="CDD" id="cd00067">
    <property type="entry name" value="GAL4"/>
    <property type="match status" value="1"/>
</dbReference>
<dbReference type="InterPro" id="IPR051430">
    <property type="entry name" value="Fungal_TF_Env_Response"/>
</dbReference>
<evidence type="ECO:0000256" key="7">
    <source>
        <dbReference type="SAM" id="MobiDB-lite"/>
    </source>
</evidence>
<dbReference type="PANTHER" id="PTHR31944:SF130">
    <property type="entry name" value="ZN(II)2CYS6 TRANSCRIPTION FACTO (EUROFUNG)"/>
    <property type="match status" value="1"/>
</dbReference>
<proteinExistence type="predicted"/>